<evidence type="ECO:0000256" key="1">
    <source>
        <dbReference type="SAM" id="MobiDB-lite"/>
    </source>
</evidence>
<feature type="compositionally biased region" description="Basic and acidic residues" evidence="1">
    <location>
        <begin position="657"/>
        <end position="670"/>
    </location>
</feature>
<feature type="compositionally biased region" description="Basic and acidic residues" evidence="1">
    <location>
        <begin position="88"/>
        <end position="105"/>
    </location>
</feature>
<sequence>MTRGDNGEQEDLMSEGFHSTGSAGGEPQPFPDAAHPEGIADEGRRAPHGGPSAIATNPARPDLADPDMSTPEGLAMARGILQRALDITSRHADRASERTWSDARPRSAPAAASTTAVQGSSSERGSAPGTGSDVLRIASPSAADASAPYAGNGAVTFGLGGAGAAQLPTVPTWTTTPAYGSVTQAPASWPTPRMRTAIAAYGGYALQDVATPSDPKSAVSSTPAQPPVTNAPTPATGTAATAYRFSGMPSHIKNAVRMIQPFYSENSTVDKARAFWEAFERANVGLDESLRLSAFREYLKGKPGEEWWMYSRIEDFETLRVRFHNQFICLTPLQMIERLKNTKHSRGMSAEVWGDLIKGLCDEAQCFDPRMRYQYFLSGLRNKEWKTALSTAMVNSIQQAVAVLLYKSMHIPVEDDADFADVVASTSKNAAEGTLLSQMMQMLQANQNLILQQQRELAQSPRSPRRSNYAAAAFENAAPPTQAPRYPQGTPANVPQGVSMETDDEDWGVPVNEEEAEASLTFDYNEETVVNNYDVVEMWHREDNASAGRYEDELTTMETTANWERPATVGYATTTEESQPSERASGVLTTEEVAFDLEEPCLRTEEPSESATGELTTELDEETTRKTTVNVCNGARCRCLEALPVVKERVNFLPAENAKDETSVAPAEKETDGEESDSPATAIGVPLPKPTEYDRDADPSVLERASVASEEGQKDVESTSLLRAELRALETSTPSTVGVELEEYDKELEERLFPLDEVELEKRVVRNAAKAKEPSLEELSVMLNLPVETIERTREASPGERSTPEYWLDWFKKTLTASAEAKRANRDFRAEPPPTKGETRAEPGPSGPTELEDEGDGVTSVMDEVVASIVPSGRVAATTANERRVIANIGVPCAGPERKDEDAPQALPFRLRTLVRSVVFLLILDEEAKNGARCPKCHYPEAYPSEPEPRGHFVPGPFSADHLTRARELVIERAGVLGDSVMKAILLEISRTYLESVSATIAKRLERRRTCWCNRPVREPIQPRRVRFDCSSLAAKRSEALGSHTGRVEDPDDVLNYVCFVKDAEAKSKAKRKPGLVEVKDSPKPEVGPNFDVEDPVPEGKRVICSVEGFEATSVR</sequence>
<evidence type="ECO:0000313" key="3">
    <source>
        <dbReference type="Proteomes" id="UP000488956"/>
    </source>
</evidence>
<feature type="region of interest" description="Disordered" evidence="1">
    <location>
        <begin position="603"/>
        <end position="622"/>
    </location>
</feature>
<accession>A0A6G0K0K7</accession>
<gene>
    <name evidence="2" type="ORF">PF010_g25333</name>
</gene>
<proteinExistence type="predicted"/>
<evidence type="ECO:0000313" key="2">
    <source>
        <dbReference type="EMBL" id="KAE9072815.1"/>
    </source>
</evidence>
<protein>
    <recommendedName>
        <fullName evidence="4">Retrotransposon gag domain-containing protein</fullName>
    </recommendedName>
</protein>
<dbReference type="AlphaFoldDB" id="A0A6G0K0K7"/>
<feature type="region of interest" description="Disordered" evidence="1">
    <location>
        <begin position="1"/>
        <end position="135"/>
    </location>
</feature>
<feature type="compositionally biased region" description="Basic and acidic residues" evidence="1">
    <location>
        <begin position="821"/>
        <end position="830"/>
    </location>
</feature>
<evidence type="ECO:0008006" key="4">
    <source>
        <dbReference type="Google" id="ProtNLM"/>
    </source>
</evidence>
<dbReference type="EMBL" id="QXFX01002890">
    <property type="protein sequence ID" value="KAE9072815.1"/>
    <property type="molecule type" value="Genomic_DNA"/>
</dbReference>
<feature type="region of interest" description="Disordered" evidence="1">
    <location>
        <begin position="657"/>
        <end position="696"/>
    </location>
</feature>
<dbReference type="Proteomes" id="UP000488956">
    <property type="component" value="Unassembled WGS sequence"/>
</dbReference>
<organism evidence="2 3">
    <name type="scientific">Phytophthora fragariae</name>
    <dbReference type="NCBI Taxonomy" id="53985"/>
    <lineage>
        <taxon>Eukaryota</taxon>
        <taxon>Sar</taxon>
        <taxon>Stramenopiles</taxon>
        <taxon>Oomycota</taxon>
        <taxon>Peronosporomycetes</taxon>
        <taxon>Peronosporales</taxon>
        <taxon>Peronosporaceae</taxon>
        <taxon>Phytophthora</taxon>
    </lineage>
</organism>
<feature type="compositionally biased region" description="Low complexity" evidence="1">
    <location>
        <begin position="106"/>
        <end position="116"/>
    </location>
</feature>
<reference evidence="2 3" key="1">
    <citation type="submission" date="2018-09" db="EMBL/GenBank/DDBJ databases">
        <title>Genomic investigation of the strawberry pathogen Phytophthora fragariae indicates pathogenicity is determined by transcriptional variation in three key races.</title>
        <authorList>
            <person name="Adams T.M."/>
            <person name="Armitage A.D."/>
            <person name="Sobczyk M.K."/>
            <person name="Bates H.J."/>
            <person name="Dunwell J.M."/>
            <person name="Nellist C.F."/>
            <person name="Harrison R.J."/>
        </authorList>
    </citation>
    <scope>NUCLEOTIDE SEQUENCE [LARGE SCALE GENOMIC DNA]</scope>
    <source>
        <strain evidence="2 3">ONT-3</strain>
    </source>
</reference>
<comment type="caution">
    <text evidence="2">The sequence shown here is derived from an EMBL/GenBank/DDBJ whole genome shotgun (WGS) entry which is preliminary data.</text>
</comment>
<feature type="region of interest" description="Disordered" evidence="1">
    <location>
        <begin position="821"/>
        <end position="856"/>
    </location>
</feature>
<name>A0A6G0K0K7_9STRA</name>
<feature type="region of interest" description="Disordered" evidence="1">
    <location>
        <begin position="1069"/>
        <end position="1095"/>
    </location>
</feature>
<feature type="region of interest" description="Disordered" evidence="1">
    <location>
        <begin position="212"/>
        <end position="234"/>
    </location>
</feature>